<dbReference type="Proteomes" id="UP001597425">
    <property type="component" value="Unassembled WGS sequence"/>
</dbReference>
<organism evidence="1 2">
    <name type="scientific">Microbulbifer halophilus</name>
    <dbReference type="NCBI Taxonomy" id="453963"/>
    <lineage>
        <taxon>Bacteria</taxon>
        <taxon>Pseudomonadati</taxon>
        <taxon>Pseudomonadota</taxon>
        <taxon>Gammaproteobacteria</taxon>
        <taxon>Cellvibrionales</taxon>
        <taxon>Microbulbiferaceae</taxon>
        <taxon>Microbulbifer</taxon>
    </lineage>
</organism>
<proteinExistence type="predicted"/>
<sequence length="103" mass="10824">MLATGEALGQSGAFEQPVPALYDLQGIPLAGLVPIDMEHNMVVVAHHRIAADIQREDLSQLQQAILDPLAAVVKRLSGTLVLPAQKGTADTAGYAMVVRGRVG</sequence>
<evidence type="ECO:0000313" key="2">
    <source>
        <dbReference type="Proteomes" id="UP001597425"/>
    </source>
</evidence>
<reference evidence="2" key="1">
    <citation type="journal article" date="2019" name="Int. J. Syst. Evol. Microbiol.">
        <title>The Global Catalogue of Microorganisms (GCM) 10K type strain sequencing project: providing services to taxonomists for standard genome sequencing and annotation.</title>
        <authorList>
            <consortium name="The Broad Institute Genomics Platform"/>
            <consortium name="The Broad Institute Genome Sequencing Center for Infectious Disease"/>
            <person name="Wu L."/>
            <person name="Ma J."/>
        </authorList>
    </citation>
    <scope>NUCLEOTIDE SEQUENCE [LARGE SCALE GENOMIC DNA]</scope>
    <source>
        <strain evidence="2">KCTC 12848</strain>
    </source>
</reference>
<name>A0ABW5EDQ3_9GAMM</name>
<comment type="caution">
    <text evidence="1">The sequence shown here is derived from an EMBL/GenBank/DDBJ whole genome shotgun (WGS) entry which is preliminary data.</text>
</comment>
<accession>A0ABW5EDQ3</accession>
<evidence type="ECO:0000313" key="1">
    <source>
        <dbReference type="EMBL" id="MFD2311582.1"/>
    </source>
</evidence>
<dbReference type="RefSeq" id="WP_377558784.1">
    <property type="nucleotide sequence ID" value="NZ_JBHUJD010000020.1"/>
</dbReference>
<protein>
    <submittedName>
        <fullName evidence="1">Uncharacterized protein</fullName>
    </submittedName>
</protein>
<dbReference type="EMBL" id="JBHUJD010000020">
    <property type="protein sequence ID" value="MFD2311582.1"/>
    <property type="molecule type" value="Genomic_DNA"/>
</dbReference>
<gene>
    <name evidence="1" type="ORF">ACFSKX_14230</name>
</gene>
<keyword evidence="2" id="KW-1185">Reference proteome</keyword>